<feature type="compositionally biased region" description="Polar residues" evidence="1">
    <location>
        <begin position="132"/>
        <end position="156"/>
    </location>
</feature>
<keyword evidence="3" id="KW-1185">Reference proteome</keyword>
<evidence type="ECO:0000313" key="2">
    <source>
        <dbReference type="EMBL" id="KRK03511.1"/>
    </source>
</evidence>
<name>A0A0R1E8B5_DROYA</name>
<protein>
    <submittedName>
        <fullName evidence="2">Uncharacterized protein</fullName>
    </submittedName>
</protein>
<gene>
    <name evidence="2" type="primary">Dyak\GE28585</name>
    <name evidence="2" type="synonym">GE28585</name>
    <name evidence="2" type="ORF">Dyak_GE28585</name>
</gene>
<proteinExistence type="predicted"/>
<dbReference type="AlphaFoldDB" id="A0A0R1E8B5"/>
<feature type="compositionally biased region" description="Polar residues" evidence="1">
    <location>
        <begin position="169"/>
        <end position="178"/>
    </location>
</feature>
<dbReference type="KEGG" id="dya:Dyak_GE28585"/>
<dbReference type="EMBL" id="CM000160">
    <property type="protein sequence ID" value="KRK03511.1"/>
    <property type="molecule type" value="Genomic_DNA"/>
</dbReference>
<accession>A0A0R1E8B5</accession>
<organism evidence="2 3">
    <name type="scientific">Drosophila yakuba</name>
    <name type="common">Fruit fly</name>
    <dbReference type="NCBI Taxonomy" id="7245"/>
    <lineage>
        <taxon>Eukaryota</taxon>
        <taxon>Metazoa</taxon>
        <taxon>Ecdysozoa</taxon>
        <taxon>Arthropoda</taxon>
        <taxon>Hexapoda</taxon>
        <taxon>Insecta</taxon>
        <taxon>Pterygota</taxon>
        <taxon>Neoptera</taxon>
        <taxon>Endopterygota</taxon>
        <taxon>Diptera</taxon>
        <taxon>Brachycera</taxon>
        <taxon>Muscomorpha</taxon>
        <taxon>Ephydroidea</taxon>
        <taxon>Drosophilidae</taxon>
        <taxon>Drosophila</taxon>
        <taxon>Sophophora</taxon>
    </lineage>
</organism>
<reference evidence="2 3" key="1">
    <citation type="journal article" date="2007" name="Nature">
        <title>Evolution of genes and genomes on the Drosophila phylogeny.</title>
        <authorList>
            <consortium name="Drosophila 12 Genomes Consortium"/>
            <person name="Clark A.G."/>
            <person name="Eisen M.B."/>
            <person name="Smith D.R."/>
            <person name="Bergman C.M."/>
            <person name="Oliver B."/>
            <person name="Markow T.A."/>
            <person name="Kaufman T.C."/>
            <person name="Kellis M."/>
            <person name="Gelbart W."/>
            <person name="Iyer V.N."/>
            <person name="Pollard D.A."/>
            <person name="Sackton T.B."/>
            <person name="Larracuente A.M."/>
            <person name="Singh N.D."/>
            <person name="Abad J.P."/>
            <person name="Abt D.N."/>
            <person name="Adryan B."/>
            <person name="Aguade M."/>
            <person name="Akashi H."/>
            <person name="Anderson W.W."/>
            <person name="Aquadro C.F."/>
            <person name="Ardell D.H."/>
            <person name="Arguello R."/>
            <person name="Artieri C.G."/>
            <person name="Barbash D.A."/>
            <person name="Barker D."/>
            <person name="Barsanti P."/>
            <person name="Batterham P."/>
            <person name="Batzoglou S."/>
            <person name="Begun D."/>
            <person name="Bhutkar A."/>
            <person name="Blanco E."/>
            <person name="Bosak S.A."/>
            <person name="Bradley R.K."/>
            <person name="Brand A.D."/>
            <person name="Brent M.R."/>
            <person name="Brooks A.N."/>
            <person name="Brown R.H."/>
            <person name="Butlin R.K."/>
            <person name="Caggese C."/>
            <person name="Calvi B.R."/>
            <person name="Bernardo de Carvalho A."/>
            <person name="Caspi A."/>
            <person name="Castrezana S."/>
            <person name="Celniker S.E."/>
            <person name="Chang J.L."/>
            <person name="Chapple C."/>
            <person name="Chatterji S."/>
            <person name="Chinwalla A."/>
            <person name="Civetta A."/>
            <person name="Clifton S.W."/>
            <person name="Comeron J.M."/>
            <person name="Costello J.C."/>
            <person name="Coyne J.A."/>
            <person name="Daub J."/>
            <person name="David R.G."/>
            <person name="Delcher A.L."/>
            <person name="Delehaunty K."/>
            <person name="Do C.B."/>
            <person name="Ebling H."/>
            <person name="Edwards K."/>
            <person name="Eickbush T."/>
            <person name="Evans J.D."/>
            <person name="Filipski A."/>
            <person name="Findeiss S."/>
            <person name="Freyhult E."/>
            <person name="Fulton L."/>
            <person name="Fulton R."/>
            <person name="Garcia A.C."/>
            <person name="Gardiner A."/>
            <person name="Garfield D.A."/>
            <person name="Garvin B.E."/>
            <person name="Gibson G."/>
            <person name="Gilbert D."/>
            <person name="Gnerre S."/>
            <person name="Godfrey J."/>
            <person name="Good R."/>
            <person name="Gotea V."/>
            <person name="Gravely B."/>
            <person name="Greenberg A.J."/>
            <person name="Griffiths-Jones S."/>
            <person name="Gross S."/>
            <person name="Guigo R."/>
            <person name="Gustafson E.A."/>
            <person name="Haerty W."/>
            <person name="Hahn M.W."/>
            <person name="Halligan D.L."/>
            <person name="Halpern A.L."/>
            <person name="Halter G.M."/>
            <person name="Han M.V."/>
            <person name="Heger A."/>
            <person name="Hillier L."/>
            <person name="Hinrichs A.S."/>
            <person name="Holmes I."/>
            <person name="Hoskins R.A."/>
            <person name="Hubisz M.J."/>
            <person name="Hultmark D."/>
            <person name="Huntley M.A."/>
            <person name="Jaffe D.B."/>
            <person name="Jagadeeshan S."/>
            <person name="Jeck W.R."/>
            <person name="Johnson J."/>
            <person name="Jones C.D."/>
            <person name="Jordan W.C."/>
            <person name="Karpen G.H."/>
            <person name="Kataoka E."/>
            <person name="Keightley P.D."/>
            <person name="Kheradpour P."/>
            <person name="Kirkness E.F."/>
            <person name="Koerich L.B."/>
            <person name="Kristiansen K."/>
            <person name="Kudrna D."/>
            <person name="Kulathinal R.J."/>
            <person name="Kumar S."/>
            <person name="Kwok R."/>
            <person name="Lander E."/>
            <person name="Langley C.H."/>
            <person name="Lapoint R."/>
            <person name="Lazzaro B.P."/>
            <person name="Lee S.J."/>
            <person name="Levesque L."/>
            <person name="Li R."/>
            <person name="Lin C.F."/>
            <person name="Lin M.F."/>
            <person name="Lindblad-Toh K."/>
            <person name="Llopart A."/>
            <person name="Long M."/>
            <person name="Low L."/>
            <person name="Lozovsky E."/>
            <person name="Lu J."/>
            <person name="Luo M."/>
            <person name="Machado C.A."/>
            <person name="Makalowski W."/>
            <person name="Marzo M."/>
            <person name="Matsuda M."/>
            <person name="Matzkin L."/>
            <person name="McAllister B."/>
            <person name="McBride C.S."/>
            <person name="McKernan B."/>
            <person name="McKernan K."/>
            <person name="Mendez-Lago M."/>
            <person name="Minx P."/>
            <person name="Mollenhauer M.U."/>
            <person name="Montooth K."/>
            <person name="Mount S.M."/>
            <person name="Mu X."/>
            <person name="Myers E."/>
            <person name="Negre B."/>
            <person name="Newfeld S."/>
            <person name="Nielsen R."/>
            <person name="Noor M.A."/>
            <person name="O'Grady P."/>
            <person name="Pachter L."/>
            <person name="Papaceit M."/>
            <person name="Parisi M.J."/>
            <person name="Parisi M."/>
            <person name="Parts L."/>
            <person name="Pedersen J.S."/>
            <person name="Pesole G."/>
            <person name="Phillippy A.M."/>
            <person name="Ponting C.P."/>
            <person name="Pop M."/>
            <person name="Porcelli D."/>
            <person name="Powell J.R."/>
            <person name="Prohaska S."/>
            <person name="Pruitt K."/>
            <person name="Puig M."/>
            <person name="Quesneville H."/>
            <person name="Ram K.R."/>
            <person name="Rand D."/>
            <person name="Rasmussen M.D."/>
            <person name="Reed L.K."/>
            <person name="Reenan R."/>
            <person name="Reily A."/>
            <person name="Remington K.A."/>
            <person name="Rieger T.T."/>
            <person name="Ritchie M.G."/>
            <person name="Robin C."/>
            <person name="Rogers Y.H."/>
            <person name="Rohde C."/>
            <person name="Rozas J."/>
            <person name="Rubenfield M.J."/>
            <person name="Ruiz A."/>
            <person name="Russo S."/>
            <person name="Salzberg S.L."/>
            <person name="Sanchez-Gracia A."/>
            <person name="Saranga D.J."/>
            <person name="Sato H."/>
            <person name="Schaeffer S.W."/>
            <person name="Schatz M.C."/>
            <person name="Schlenke T."/>
            <person name="Schwartz R."/>
            <person name="Segarra C."/>
            <person name="Singh R.S."/>
            <person name="Sirot L."/>
            <person name="Sirota M."/>
            <person name="Sisneros N.B."/>
            <person name="Smith C.D."/>
            <person name="Smith T.F."/>
            <person name="Spieth J."/>
            <person name="Stage D.E."/>
            <person name="Stark A."/>
            <person name="Stephan W."/>
            <person name="Strausberg R.L."/>
            <person name="Strempel S."/>
            <person name="Sturgill D."/>
            <person name="Sutton G."/>
            <person name="Sutton G.G."/>
            <person name="Tao W."/>
            <person name="Teichmann S."/>
            <person name="Tobari Y.N."/>
            <person name="Tomimura Y."/>
            <person name="Tsolas J.M."/>
            <person name="Valente V.L."/>
            <person name="Venter E."/>
            <person name="Venter J.C."/>
            <person name="Vicario S."/>
            <person name="Vieira F.G."/>
            <person name="Vilella A.J."/>
            <person name="Villasante A."/>
            <person name="Walenz B."/>
            <person name="Wang J."/>
            <person name="Wasserman M."/>
            <person name="Watts T."/>
            <person name="Wilson D."/>
            <person name="Wilson R.K."/>
            <person name="Wing R.A."/>
            <person name="Wolfner M.F."/>
            <person name="Wong A."/>
            <person name="Wong G.K."/>
            <person name="Wu C.I."/>
            <person name="Wu G."/>
            <person name="Yamamoto D."/>
            <person name="Yang H.P."/>
            <person name="Yang S.P."/>
            <person name="Yorke J.A."/>
            <person name="Yoshida K."/>
            <person name="Zdobnov E."/>
            <person name="Zhang P."/>
            <person name="Zhang Y."/>
            <person name="Zimin A.V."/>
            <person name="Baldwin J."/>
            <person name="Abdouelleil A."/>
            <person name="Abdulkadir J."/>
            <person name="Abebe A."/>
            <person name="Abera B."/>
            <person name="Abreu J."/>
            <person name="Acer S.C."/>
            <person name="Aftuck L."/>
            <person name="Alexander A."/>
            <person name="An P."/>
            <person name="Anderson E."/>
            <person name="Anderson S."/>
            <person name="Arachi H."/>
            <person name="Azer M."/>
            <person name="Bachantsang P."/>
            <person name="Barry A."/>
            <person name="Bayul T."/>
            <person name="Berlin A."/>
            <person name="Bessette D."/>
            <person name="Bloom T."/>
            <person name="Blye J."/>
            <person name="Boguslavskiy L."/>
            <person name="Bonnet C."/>
            <person name="Boukhgalter B."/>
            <person name="Bourzgui I."/>
            <person name="Brown A."/>
            <person name="Cahill P."/>
            <person name="Channer S."/>
            <person name="Cheshatsang Y."/>
            <person name="Chuda L."/>
            <person name="Citroen M."/>
            <person name="Collymore A."/>
            <person name="Cooke P."/>
            <person name="Costello M."/>
            <person name="D'Aco K."/>
            <person name="Daza R."/>
            <person name="De Haan G."/>
            <person name="DeGray S."/>
            <person name="DeMaso C."/>
            <person name="Dhargay N."/>
            <person name="Dooley K."/>
            <person name="Dooley E."/>
            <person name="Doricent M."/>
            <person name="Dorje P."/>
            <person name="Dorjee K."/>
            <person name="Dupes A."/>
            <person name="Elong R."/>
            <person name="Falk J."/>
            <person name="Farina A."/>
            <person name="Faro S."/>
            <person name="Ferguson D."/>
            <person name="Fisher S."/>
            <person name="Foley C.D."/>
            <person name="Franke A."/>
            <person name="Friedrich D."/>
            <person name="Gadbois L."/>
            <person name="Gearin G."/>
            <person name="Gearin C.R."/>
            <person name="Giannoukos G."/>
            <person name="Goode T."/>
            <person name="Graham J."/>
            <person name="Grandbois E."/>
            <person name="Grewal S."/>
            <person name="Gyaltsen K."/>
            <person name="Hafez N."/>
            <person name="Hagos B."/>
            <person name="Hall J."/>
            <person name="Henson C."/>
            <person name="Hollinger A."/>
            <person name="Honan T."/>
            <person name="Huard M.D."/>
            <person name="Hughes L."/>
            <person name="Hurhula B."/>
            <person name="Husby M.E."/>
            <person name="Kamat A."/>
            <person name="Kanga B."/>
            <person name="Kashin S."/>
            <person name="Khazanovich D."/>
            <person name="Kisner P."/>
            <person name="Lance K."/>
            <person name="Lara M."/>
            <person name="Lee W."/>
            <person name="Lennon N."/>
            <person name="Letendre F."/>
            <person name="LeVine R."/>
            <person name="Lipovsky A."/>
            <person name="Liu X."/>
            <person name="Liu J."/>
            <person name="Liu S."/>
            <person name="Lokyitsang T."/>
            <person name="Lokyitsang Y."/>
            <person name="Lubonja R."/>
            <person name="Lui A."/>
            <person name="MacDonald P."/>
            <person name="Magnisalis V."/>
            <person name="Maru K."/>
            <person name="Matthews C."/>
            <person name="McCusker W."/>
            <person name="McDonough S."/>
            <person name="Mehta T."/>
            <person name="Meldrim J."/>
            <person name="Meneus L."/>
            <person name="Mihai O."/>
            <person name="Mihalev A."/>
            <person name="Mihova T."/>
            <person name="Mittelman R."/>
            <person name="Mlenga V."/>
            <person name="Montmayeur A."/>
            <person name="Mulrain L."/>
            <person name="Navidi A."/>
            <person name="Naylor J."/>
            <person name="Negash T."/>
            <person name="Nguyen T."/>
            <person name="Nguyen N."/>
            <person name="Nicol R."/>
            <person name="Norbu C."/>
            <person name="Norbu N."/>
            <person name="Novod N."/>
            <person name="O'Neill B."/>
            <person name="Osman S."/>
            <person name="Markiewicz E."/>
            <person name="Oyono O.L."/>
            <person name="Patti C."/>
            <person name="Phunkhang P."/>
            <person name="Pierre F."/>
            <person name="Priest M."/>
            <person name="Raghuraman S."/>
            <person name="Rege F."/>
            <person name="Reyes R."/>
            <person name="Rise C."/>
            <person name="Rogov P."/>
            <person name="Ross K."/>
            <person name="Ryan E."/>
            <person name="Settipalli S."/>
            <person name="Shea T."/>
            <person name="Sherpa N."/>
            <person name="Shi L."/>
            <person name="Shih D."/>
            <person name="Sparrow T."/>
            <person name="Spaulding J."/>
            <person name="Stalker J."/>
            <person name="Stange-Thomann N."/>
            <person name="Stavropoulos S."/>
            <person name="Stone C."/>
            <person name="Strader C."/>
            <person name="Tesfaye S."/>
            <person name="Thomson T."/>
            <person name="Thoulutsang Y."/>
            <person name="Thoulutsang D."/>
            <person name="Topham K."/>
            <person name="Topping I."/>
            <person name="Tsamla T."/>
            <person name="Vassiliev H."/>
            <person name="Vo A."/>
            <person name="Wangchuk T."/>
            <person name="Wangdi T."/>
            <person name="Weiand M."/>
            <person name="Wilkinson J."/>
            <person name="Wilson A."/>
            <person name="Yadav S."/>
            <person name="Young G."/>
            <person name="Yu Q."/>
            <person name="Zembek L."/>
            <person name="Zhong D."/>
            <person name="Zimmer A."/>
            <person name="Zwirko Z."/>
            <person name="Jaffe D.B."/>
            <person name="Alvarez P."/>
            <person name="Brockman W."/>
            <person name="Butler J."/>
            <person name="Chin C."/>
            <person name="Gnerre S."/>
            <person name="Grabherr M."/>
            <person name="Kleber M."/>
            <person name="Mauceli E."/>
            <person name="MacCallum I."/>
        </authorList>
    </citation>
    <scope>NUCLEOTIDE SEQUENCE [LARGE SCALE GENOMIC DNA]</scope>
    <source>
        <strain evidence="3">Tai18E2 / Tucson 14021-0261.01</strain>
    </source>
</reference>
<evidence type="ECO:0000313" key="3">
    <source>
        <dbReference type="Proteomes" id="UP000002282"/>
    </source>
</evidence>
<feature type="compositionally biased region" description="Polar residues" evidence="1">
    <location>
        <begin position="187"/>
        <end position="218"/>
    </location>
</feature>
<reference evidence="2 3" key="2">
    <citation type="journal article" date="2007" name="PLoS Biol.">
        <title>Principles of genome evolution in the Drosophila melanogaster species group.</title>
        <authorList>
            <person name="Ranz J.M."/>
            <person name="Maurin D."/>
            <person name="Chan Y.S."/>
            <person name="von Grotthuss M."/>
            <person name="Hillier L.W."/>
            <person name="Roote J."/>
            <person name="Ashburner M."/>
            <person name="Bergman C.M."/>
        </authorList>
    </citation>
    <scope>NUCLEOTIDE SEQUENCE [LARGE SCALE GENOMIC DNA]</scope>
    <source>
        <strain evidence="3">Tai18E2 / Tucson 14021-0261.01</strain>
    </source>
</reference>
<sequence length="225" mass="24706">MACDSFGTLILSALQEKKCPVTFREILEDVAFQLKVAKMHIKLGVVVALRLGINRGLIQKSGHRFYVNKSVKKEAKEPTCPTKLVDRIVVCPQDETLLNEDGDFVEVLTYSDDEEIMVFNVVKQQKNEELSNESSHTGTTENMSLTSSSSAKSEVCNSGEGDDMEVEQGESQRSNSSIKSEEICSDVSMTDVSSGSLERSSHLQQPGTGSKCSRSSGFDTGREKH</sequence>
<evidence type="ECO:0000256" key="1">
    <source>
        <dbReference type="SAM" id="MobiDB-lite"/>
    </source>
</evidence>
<dbReference type="Proteomes" id="UP000002282">
    <property type="component" value="Chromosome 3R"/>
</dbReference>
<feature type="region of interest" description="Disordered" evidence="1">
    <location>
        <begin position="127"/>
        <end position="225"/>
    </location>
</feature>